<accession>A0A7W5GCH4</accession>
<keyword evidence="2" id="KW-1185">Reference proteome</keyword>
<reference evidence="1 2" key="1">
    <citation type="submission" date="2020-08" db="EMBL/GenBank/DDBJ databases">
        <title>Genomic Encyclopedia of Type Strains, Phase III (KMG-III): the genomes of soil and plant-associated and newly described type strains.</title>
        <authorList>
            <person name="Whitman W."/>
        </authorList>
    </citation>
    <scope>NUCLEOTIDE SEQUENCE [LARGE SCALE GENOMIC DNA]</scope>
    <source>
        <strain evidence="1 2">CECT 8234</strain>
    </source>
</reference>
<protein>
    <submittedName>
        <fullName evidence="1">Uncharacterized protein</fullName>
    </submittedName>
</protein>
<gene>
    <name evidence="1" type="ORF">FHS16_004560</name>
</gene>
<dbReference type="RefSeq" id="WP_183567977.1">
    <property type="nucleotide sequence ID" value="NZ_CBCSLB010000025.1"/>
</dbReference>
<comment type="caution">
    <text evidence="1">The sequence shown here is derived from an EMBL/GenBank/DDBJ whole genome shotgun (WGS) entry which is preliminary data.</text>
</comment>
<proteinExistence type="predicted"/>
<dbReference type="Proteomes" id="UP000518605">
    <property type="component" value="Unassembled WGS sequence"/>
</dbReference>
<dbReference type="Pfam" id="PF22399">
    <property type="entry name" value="DUF6979"/>
    <property type="match status" value="1"/>
</dbReference>
<organism evidence="1 2">
    <name type="scientific">Paenibacillus endophyticus</name>
    <dbReference type="NCBI Taxonomy" id="1294268"/>
    <lineage>
        <taxon>Bacteria</taxon>
        <taxon>Bacillati</taxon>
        <taxon>Bacillota</taxon>
        <taxon>Bacilli</taxon>
        <taxon>Bacillales</taxon>
        <taxon>Paenibacillaceae</taxon>
        <taxon>Paenibacillus</taxon>
    </lineage>
</organism>
<dbReference type="InterPro" id="IPR053917">
    <property type="entry name" value="DUF6979"/>
</dbReference>
<evidence type="ECO:0000313" key="2">
    <source>
        <dbReference type="Proteomes" id="UP000518605"/>
    </source>
</evidence>
<dbReference type="AlphaFoldDB" id="A0A7W5GCH4"/>
<dbReference type="EMBL" id="JACHXW010000016">
    <property type="protein sequence ID" value="MBB3154478.1"/>
    <property type="molecule type" value="Genomic_DNA"/>
</dbReference>
<evidence type="ECO:0000313" key="1">
    <source>
        <dbReference type="EMBL" id="MBB3154478.1"/>
    </source>
</evidence>
<name>A0A7W5GCH4_9BACL</name>
<sequence length="132" mass="14709">MNKYGLTAVKTVELLYLTKVTKPLDAWNTVSTEIFGAGTWSQRKGCPKNAFLGLCEAGLIRGINEGRCSENSGSQKNKNYAIEAVEILRSRPELVDDKHGLWRVVMNGVKKSHNSQMDVVLSLWNNNLIISE</sequence>